<dbReference type="InterPro" id="IPR036250">
    <property type="entry name" value="AcylCo_DH-like_C"/>
</dbReference>
<dbReference type="InterPro" id="IPR049426">
    <property type="entry name" value="Acyl-CoA-dh-like_C"/>
</dbReference>
<dbReference type="AlphaFoldDB" id="A0A385SJJ2"/>
<dbReference type="SUPFAM" id="SSF47203">
    <property type="entry name" value="Acyl-CoA dehydrogenase C-terminal domain-like"/>
    <property type="match status" value="1"/>
</dbReference>
<evidence type="ECO:0000259" key="11">
    <source>
        <dbReference type="Pfam" id="PF21263"/>
    </source>
</evidence>
<dbReference type="RefSeq" id="WP_119753941.1">
    <property type="nucleotide sequence ID" value="NZ_CP032382.1"/>
</dbReference>
<evidence type="ECO:0000256" key="1">
    <source>
        <dbReference type="ARBA" id="ARBA00001974"/>
    </source>
</evidence>
<keyword evidence="13" id="KW-1185">Reference proteome</keyword>
<dbReference type="SUPFAM" id="SSF56645">
    <property type="entry name" value="Acyl-CoA dehydrogenase NM domain-like"/>
    <property type="match status" value="1"/>
</dbReference>
<evidence type="ECO:0000313" key="13">
    <source>
        <dbReference type="Proteomes" id="UP000266183"/>
    </source>
</evidence>
<dbReference type="Pfam" id="PF00441">
    <property type="entry name" value="Acyl-CoA_dh_1"/>
    <property type="match status" value="1"/>
</dbReference>
<feature type="domain" description="Acyl-CoA oxidase/dehydrogenase middle" evidence="9">
    <location>
        <begin position="150"/>
        <end position="244"/>
    </location>
</feature>
<dbReference type="KEGG" id="chk:D4L85_08625"/>
<evidence type="ECO:0000256" key="3">
    <source>
        <dbReference type="ARBA" id="ARBA00022630"/>
    </source>
</evidence>
<gene>
    <name evidence="12" type="ORF">D4L85_08625</name>
</gene>
<dbReference type="InterPro" id="IPR009075">
    <property type="entry name" value="AcylCo_DH/oxidase_C"/>
</dbReference>
<keyword evidence="3 7" id="KW-0285">Flavoprotein</keyword>
<proteinExistence type="inferred from homology"/>
<evidence type="ECO:0000256" key="6">
    <source>
        <dbReference type="ARBA" id="ARBA00052546"/>
    </source>
</evidence>
<dbReference type="FunFam" id="2.40.110.10:FF:000006">
    <property type="entry name" value="very long-chain specific acyl-CoA dehydrogenase, mitochondrial"/>
    <property type="match status" value="1"/>
</dbReference>
<protein>
    <submittedName>
        <fullName evidence="12">Acyl-CoA dehydrogenase</fullName>
    </submittedName>
</protein>
<name>A0A385SJJ2_9BACT</name>
<dbReference type="Gene3D" id="2.40.110.10">
    <property type="entry name" value="Butyryl-CoA Dehydrogenase, subunit A, domain 2"/>
    <property type="match status" value="1"/>
</dbReference>
<dbReference type="Gene3D" id="1.20.140.10">
    <property type="entry name" value="Butyryl-CoA Dehydrogenase, subunit A, domain 3"/>
    <property type="match status" value="2"/>
</dbReference>
<dbReference type="PROSITE" id="PS00072">
    <property type="entry name" value="ACYL_COA_DH_1"/>
    <property type="match status" value="1"/>
</dbReference>
<evidence type="ECO:0000256" key="4">
    <source>
        <dbReference type="ARBA" id="ARBA00022827"/>
    </source>
</evidence>
<comment type="catalytic activity">
    <reaction evidence="6">
        <text>a 2,3-saturated acyl-CoA + A = a 2,3-dehydroacyl-CoA + AH2</text>
        <dbReference type="Rhea" id="RHEA:48608"/>
        <dbReference type="ChEBI" id="CHEBI:13193"/>
        <dbReference type="ChEBI" id="CHEBI:17499"/>
        <dbReference type="ChEBI" id="CHEBI:60015"/>
        <dbReference type="ChEBI" id="CHEBI:65111"/>
    </reaction>
</comment>
<dbReference type="InterPro" id="IPR006089">
    <property type="entry name" value="Acyl-CoA_DH_CS"/>
</dbReference>
<evidence type="ECO:0000313" key="12">
    <source>
        <dbReference type="EMBL" id="AYB30636.1"/>
    </source>
</evidence>
<evidence type="ECO:0000259" key="10">
    <source>
        <dbReference type="Pfam" id="PF02771"/>
    </source>
</evidence>
<evidence type="ECO:0000256" key="7">
    <source>
        <dbReference type="RuleBase" id="RU362125"/>
    </source>
</evidence>
<dbReference type="FunFam" id="1.10.540.10:FF:000001">
    <property type="entry name" value="Very long-chain-specific acyl-CoA dehydrogenase, mitochondrial"/>
    <property type="match status" value="1"/>
</dbReference>
<dbReference type="GO" id="GO:0050660">
    <property type="term" value="F:flavin adenine dinucleotide binding"/>
    <property type="evidence" value="ECO:0007669"/>
    <property type="project" value="InterPro"/>
</dbReference>
<keyword evidence="5 7" id="KW-0560">Oxidoreductase</keyword>
<accession>A0A385SJJ2</accession>
<dbReference type="EMBL" id="CP032382">
    <property type="protein sequence ID" value="AYB30636.1"/>
    <property type="molecule type" value="Genomic_DNA"/>
</dbReference>
<dbReference type="PANTHER" id="PTHR43884:SF12">
    <property type="entry name" value="ISOVALERYL-COA DEHYDROGENASE, MITOCHONDRIAL-RELATED"/>
    <property type="match status" value="1"/>
</dbReference>
<dbReference type="InterPro" id="IPR037069">
    <property type="entry name" value="AcylCoA_DH/ox_N_sf"/>
</dbReference>
<evidence type="ECO:0000259" key="9">
    <source>
        <dbReference type="Pfam" id="PF02770"/>
    </source>
</evidence>
<reference evidence="13" key="1">
    <citation type="submission" date="2018-09" db="EMBL/GenBank/DDBJ databases">
        <title>Chryseolinea sp. KIS68-18 isolated from soil.</title>
        <authorList>
            <person name="Weon H.-Y."/>
            <person name="Kwon S.-W."/>
            <person name="Lee S.A."/>
        </authorList>
    </citation>
    <scope>NUCLEOTIDE SEQUENCE [LARGE SCALE GENOMIC DNA]</scope>
    <source>
        <strain evidence="13">KIS68-18</strain>
    </source>
</reference>
<feature type="domain" description="Acyl-CoA dehydrogenase/oxidase C-terminal" evidence="8">
    <location>
        <begin position="257"/>
        <end position="418"/>
    </location>
</feature>
<dbReference type="InterPro" id="IPR009100">
    <property type="entry name" value="AcylCoA_DH/oxidase_NM_dom_sf"/>
</dbReference>
<dbReference type="FunFam" id="1.20.140.10:FF:000019">
    <property type="entry name" value="Acyl-CoA dehydrogenase"/>
    <property type="match status" value="1"/>
</dbReference>
<comment type="similarity">
    <text evidence="2 7">Belongs to the acyl-CoA dehydrogenase family.</text>
</comment>
<organism evidence="12 13">
    <name type="scientific">Chryseolinea soli</name>
    <dbReference type="NCBI Taxonomy" id="2321403"/>
    <lineage>
        <taxon>Bacteria</taxon>
        <taxon>Pseudomonadati</taxon>
        <taxon>Bacteroidota</taxon>
        <taxon>Cytophagia</taxon>
        <taxon>Cytophagales</taxon>
        <taxon>Fulvivirgaceae</taxon>
        <taxon>Chryseolinea</taxon>
    </lineage>
</organism>
<dbReference type="Pfam" id="PF21263">
    <property type="entry name" value="Acyl-CoA-dh_C"/>
    <property type="match status" value="1"/>
</dbReference>
<dbReference type="GO" id="GO:0003995">
    <property type="term" value="F:acyl-CoA dehydrogenase activity"/>
    <property type="evidence" value="ECO:0007669"/>
    <property type="project" value="InterPro"/>
</dbReference>
<evidence type="ECO:0000256" key="5">
    <source>
        <dbReference type="ARBA" id="ARBA00023002"/>
    </source>
</evidence>
<dbReference type="Pfam" id="PF02770">
    <property type="entry name" value="Acyl-CoA_dh_M"/>
    <property type="match status" value="1"/>
</dbReference>
<dbReference type="InterPro" id="IPR013786">
    <property type="entry name" value="AcylCoA_DH/ox_N"/>
</dbReference>
<keyword evidence="4 7" id="KW-0274">FAD</keyword>
<dbReference type="Pfam" id="PF02771">
    <property type="entry name" value="Acyl-CoA_dh_N"/>
    <property type="match status" value="1"/>
</dbReference>
<dbReference type="InterPro" id="IPR046373">
    <property type="entry name" value="Acyl-CoA_Oxase/DH_mid-dom_sf"/>
</dbReference>
<dbReference type="Proteomes" id="UP000266183">
    <property type="component" value="Chromosome"/>
</dbReference>
<comment type="cofactor">
    <cofactor evidence="1 7">
        <name>FAD</name>
        <dbReference type="ChEBI" id="CHEBI:57692"/>
    </cofactor>
</comment>
<evidence type="ECO:0000259" key="8">
    <source>
        <dbReference type="Pfam" id="PF00441"/>
    </source>
</evidence>
<dbReference type="Gene3D" id="1.10.540.10">
    <property type="entry name" value="Acyl-CoA dehydrogenase/oxidase, N-terminal domain"/>
    <property type="match status" value="1"/>
</dbReference>
<feature type="domain" description="Acyl-CoA dehydrogenase-like C-terminal" evidence="11">
    <location>
        <begin position="469"/>
        <end position="572"/>
    </location>
</feature>
<sequence length="600" mass="65906">MATTTETKHAIKGGEFLIRESQANEIFIPEEYSEEQQMIQQQCKDFLTKEVFNRLDEIDSQKDPKLMPTLLDKAGELGLLGTSVPTEYGGFGMDFNTTMLVAEVIGGGHSVAVALSAHTGIGTLPIVYYGNEEQKKKYLPKLATGEYKAAYCLTEPDSGSDANSGKTKAVLSADGKHYVINGQKMWITNGGFADVYIVFAKIDNDKNLSAFIVEKAFGGITMNEEEHKMGIKGSSTRQIFFNDCKVPVENLLSERENGFKIAVNILNVGRIKLGVAAVGGSKKTISTAVNYAKERKQFGTAIANFGAIKHKIAEMVTKVFVSESACYRAGQNIDDTYNALVAGGMDPAKAKLKSLEEFAIECAILKVHGSEVLDFVVDEGVQIYGGMGFSAEGPMDRAYRDARINRIFEGTNEINRMLTIDMLMKRAMKGSIDLMNPAMAVQKELMAIPDFGASEEEGLFVKEKKVLANLKKAGLMVAGAAVQKFMMKLSDEQEVLMNLADMLIEAYAAESTLLRVEKLIGLKGEAACEIQKEMALIYLHYAVERVASCGRQAITSFAEGDEQRLMLMGLKRFTKVDPYNLKQARRKVADYAIAKGEYPF</sequence>
<evidence type="ECO:0000256" key="2">
    <source>
        <dbReference type="ARBA" id="ARBA00009347"/>
    </source>
</evidence>
<dbReference type="PANTHER" id="PTHR43884">
    <property type="entry name" value="ACYL-COA DEHYDROGENASE"/>
    <property type="match status" value="1"/>
</dbReference>
<feature type="domain" description="Acyl-CoA dehydrogenase/oxidase N-terminal" evidence="10">
    <location>
        <begin position="33"/>
        <end position="146"/>
    </location>
</feature>
<dbReference type="OrthoDB" id="9764422at2"/>
<dbReference type="PROSITE" id="PS00073">
    <property type="entry name" value="ACYL_COA_DH_2"/>
    <property type="match status" value="1"/>
</dbReference>
<dbReference type="InterPro" id="IPR006091">
    <property type="entry name" value="Acyl-CoA_Oxase/DH_mid-dom"/>
</dbReference>